<protein>
    <submittedName>
        <fullName evidence="1">Uncharacterized protein</fullName>
    </submittedName>
</protein>
<keyword evidence="2" id="KW-1185">Reference proteome</keyword>
<dbReference type="EMBL" id="BA000036">
    <property type="protein sequence ID" value="BAC00411.1"/>
    <property type="molecule type" value="Genomic_DNA"/>
</dbReference>
<dbReference type="KEGG" id="cgl:Cgl3017"/>
<dbReference type="Proteomes" id="UP000000582">
    <property type="component" value="Chromosome"/>
</dbReference>
<gene>
    <name evidence="1" type="ordered locus">Cgl3017</name>
</gene>
<accession>Q6M1J2</accession>
<evidence type="ECO:0000313" key="1">
    <source>
        <dbReference type="EMBL" id="BAC00411.1"/>
    </source>
</evidence>
<evidence type="ECO:0000313" key="2">
    <source>
        <dbReference type="Proteomes" id="UP000000582"/>
    </source>
</evidence>
<dbReference type="KEGG" id="cgb:cg3345"/>
<accession>Q8NLC5</accession>
<dbReference type="GO" id="GO:0009432">
    <property type="term" value="P:SOS response"/>
    <property type="evidence" value="ECO:0000269"/>
    <property type="project" value="CollecTF"/>
</dbReference>
<dbReference type="STRING" id="196627.cg3345"/>
<organism evidence="1 2">
    <name type="scientific">Corynebacterium glutamicum (strain ATCC 13032 / DSM 20300 / JCM 1318 / BCRC 11384 / CCUG 27702 / LMG 3730 / NBRC 12168 / NCIMB 10025 / NRRL B-2784 / 534)</name>
    <dbReference type="NCBI Taxonomy" id="196627"/>
    <lineage>
        <taxon>Bacteria</taxon>
        <taxon>Bacillati</taxon>
        <taxon>Actinomycetota</taxon>
        <taxon>Actinomycetes</taxon>
        <taxon>Mycobacteriales</taxon>
        <taxon>Corynebacteriaceae</taxon>
        <taxon>Corynebacterium</taxon>
    </lineage>
</organism>
<dbReference type="RefSeq" id="WP_011015572.1">
    <property type="nucleotide sequence ID" value="NC_003450.3"/>
</dbReference>
<dbReference type="HOGENOM" id="CLU_893453_0_0_11"/>
<dbReference type="PATRIC" id="fig|196627.13.peg.2952"/>
<dbReference type="GeneID" id="1020958"/>
<name>Q8NLC5_CORGL</name>
<dbReference type="AlphaFoldDB" id="Q8NLC5"/>
<reference evidence="2" key="1">
    <citation type="journal article" date="2003" name="Appl. Microbiol. Biotechnol.">
        <title>The Corynebacterium glutamicum genome: features and impacts on biotechnological processes.</title>
        <authorList>
            <person name="Ikeda M."/>
            <person name="Nakagawa S."/>
        </authorList>
    </citation>
    <scope>NUCLEOTIDE SEQUENCE [LARGE SCALE GENOMIC DNA]</scope>
    <source>
        <strain evidence="2">ATCC 13032 / DSM 20300 / BCRC 11384 / JCM 1318 / LMG 3730 / NCIMB 10025</strain>
    </source>
</reference>
<sequence length="308" mass="35994">MNRTLRTLGWLAAVIQEDPEPWFTTDPDTDYVPYVNSFSFESLSLVPDALMLLKRSLHLAMEQQDLPVKDLQEALRHVLVFKFHFREEWELELAWDSERTKSAVRIIESTKESLADQYRDYKYAFLPELIFQESRGIFDFELEGYTLKVGQSTLSIPWDMIANGYVPASLRNFGELMDRDTGDLDADPILRPRELKFEIHNCPDLNPWIMRETFDFMMEIATETGWFHALNPAYNSVYTYDLISRMPDFLVEGSFRPHSVKRSWEKIQKIAKAVESYASHDYCMSTLTHDYRAIELSLTPTKTEEPST</sequence>
<proteinExistence type="predicted"/>
<dbReference type="BioCyc" id="CORYNE:G18NG-12638-MONOMER"/>